<name>A0A1H6IT05_MYCRU</name>
<dbReference type="Gene3D" id="3.20.20.80">
    <property type="entry name" value="Glycosidases"/>
    <property type="match status" value="1"/>
</dbReference>
<dbReference type="STRING" id="370526.SAMN04489835_0756"/>
<feature type="domain" description="GH26" evidence="5">
    <location>
        <begin position="9"/>
        <end position="294"/>
    </location>
</feature>
<keyword evidence="3 4" id="KW-0326">Glycosidase</keyword>
<protein>
    <submittedName>
        <fullName evidence="6">Glycosyl hydrolase family 26</fullName>
    </submittedName>
</protein>
<dbReference type="AlphaFoldDB" id="A0A1H6IT05"/>
<keyword evidence="7" id="KW-1185">Reference proteome</keyword>
<evidence type="ECO:0000256" key="1">
    <source>
        <dbReference type="ARBA" id="ARBA00007754"/>
    </source>
</evidence>
<dbReference type="GO" id="GO:0006080">
    <property type="term" value="P:substituted mannan metabolic process"/>
    <property type="evidence" value="ECO:0007669"/>
    <property type="project" value="InterPro"/>
</dbReference>
<dbReference type="GO" id="GO:0016985">
    <property type="term" value="F:mannan endo-1,4-beta-mannosidase activity"/>
    <property type="evidence" value="ECO:0007669"/>
    <property type="project" value="InterPro"/>
</dbReference>
<evidence type="ECO:0000259" key="5">
    <source>
        <dbReference type="PROSITE" id="PS51764"/>
    </source>
</evidence>
<gene>
    <name evidence="6" type="ORF">SAMN04489835_0756</name>
</gene>
<dbReference type="PANTHER" id="PTHR40079">
    <property type="entry name" value="MANNAN ENDO-1,4-BETA-MANNOSIDASE E-RELATED"/>
    <property type="match status" value="1"/>
</dbReference>
<sequence length="298" mass="33035">MEHQLKVRPGTAVDARRTPRTAALRFGVSTHGGFTAAREWQAVADAVGRRAEMVLAFEDFFAPPPVAAMAVAAYCGADPVVSWEPWCWTDDRSPAVMQSLQSGALDEYVHRWADEIGEWGRHTFIRFAHEFNGDWYPWTPACGTSPSAYTAAWRHVHDIFTARGVANVEWVWAPTVGGLGSLAQWYPGDDYVDVLGIDGYNWGTRLTSTRWIEPDELFGAALSELRTVGTGKPILVTEVGCAESGGSKADWVHRFVEYLDAQPDVMGFVWFEHAKETDWRIISSPESARAMADVLGLL</sequence>
<keyword evidence="2 4" id="KW-0378">Hydrolase</keyword>
<dbReference type="PRINTS" id="PR00739">
    <property type="entry name" value="GLHYDRLASE26"/>
</dbReference>
<feature type="active site" description="Proton donor" evidence="4">
    <location>
        <position position="130"/>
    </location>
</feature>
<dbReference type="InterPro" id="IPR000805">
    <property type="entry name" value="Glyco_hydro_26"/>
</dbReference>
<feature type="active site" description="Nucleophile" evidence="4">
    <location>
        <position position="238"/>
    </location>
</feature>
<dbReference type="InterPro" id="IPR017853">
    <property type="entry name" value="GH"/>
</dbReference>
<evidence type="ECO:0000313" key="6">
    <source>
        <dbReference type="EMBL" id="SEH51154.1"/>
    </source>
</evidence>
<evidence type="ECO:0000256" key="4">
    <source>
        <dbReference type="PROSITE-ProRule" id="PRU01100"/>
    </source>
</evidence>
<evidence type="ECO:0000256" key="2">
    <source>
        <dbReference type="ARBA" id="ARBA00022801"/>
    </source>
</evidence>
<dbReference type="SUPFAM" id="SSF51445">
    <property type="entry name" value="(Trans)glycosidases"/>
    <property type="match status" value="1"/>
</dbReference>
<dbReference type="InterPro" id="IPR022790">
    <property type="entry name" value="GH26_dom"/>
</dbReference>
<comment type="similarity">
    <text evidence="1 4">Belongs to the glycosyl hydrolase 26 family.</text>
</comment>
<reference evidence="7" key="1">
    <citation type="submission" date="2016-10" db="EMBL/GenBank/DDBJ databases">
        <authorList>
            <person name="Varghese N."/>
            <person name="Submissions S."/>
        </authorList>
    </citation>
    <scope>NUCLEOTIDE SEQUENCE [LARGE SCALE GENOMIC DNA]</scope>
    <source>
        <strain evidence="7">DSM 45405</strain>
    </source>
</reference>
<dbReference type="Pfam" id="PF02156">
    <property type="entry name" value="Glyco_hydro_26"/>
    <property type="match status" value="1"/>
</dbReference>
<dbReference type="PANTHER" id="PTHR40079:SF4">
    <property type="entry name" value="GH26 DOMAIN-CONTAINING PROTEIN-RELATED"/>
    <property type="match status" value="1"/>
</dbReference>
<dbReference type="Proteomes" id="UP000182915">
    <property type="component" value="Chromosome I"/>
</dbReference>
<evidence type="ECO:0000313" key="7">
    <source>
        <dbReference type="Proteomes" id="UP000182915"/>
    </source>
</evidence>
<proteinExistence type="inferred from homology"/>
<dbReference type="EMBL" id="LT629971">
    <property type="protein sequence ID" value="SEH51154.1"/>
    <property type="molecule type" value="Genomic_DNA"/>
</dbReference>
<dbReference type="PROSITE" id="PS51764">
    <property type="entry name" value="GH26"/>
    <property type="match status" value="1"/>
</dbReference>
<accession>A0A1H6IT05</accession>
<evidence type="ECO:0000256" key="3">
    <source>
        <dbReference type="ARBA" id="ARBA00023295"/>
    </source>
</evidence>
<organism evidence="6 7">
    <name type="scientific">Mycolicibacterium rutilum</name>
    <name type="common">Mycobacterium rutilum</name>
    <dbReference type="NCBI Taxonomy" id="370526"/>
    <lineage>
        <taxon>Bacteria</taxon>
        <taxon>Bacillati</taxon>
        <taxon>Actinomycetota</taxon>
        <taxon>Actinomycetes</taxon>
        <taxon>Mycobacteriales</taxon>
        <taxon>Mycobacteriaceae</taxon>
        <taxon>Mycolicibacterium</taxon>
    </lineage>
</organism>